<dbReference type="AlphaFoldDB" id="A0A914QGQ0"/>
<accession>A0A914QGQ0</accession>
<name>A0A914QGQ0_9BILA</name>
<organism evidence="1 2">
    <name type="scientific">Panagrolaimus davidi</name>
    <dbReference type="NCBI Taxonomy" id="227884"/>
    <lineage>
        <taxon>Eukaryota</taxon>
        <taxon>Metazoa</taxon>
        <taxon>Ecdysozoa</taxon>
        <taxon>Nematoda</taxon>
        <taxon>Chromadorea</taxon>
        <taxon>Rhabditida</taxon>
        <taxon>Tylenchina</taxon>
        <taxon>Panagrolaimomorpha</taxon>
        <taxon>Panagrolaimoidea</taxon>
        <taxon>Panagrolaimidae</taxon>
        <taxon>Panagrolaimus</taxon>
    </lineage>
</organism>
<dbReference type="WBParaSite" id="PDA_v2.g28670.t1">
    <property type="protein sequence ID" value="PDA_v2.g28670.t1"/>
    <property type="gene ID" value="PDA_v2.g28670"/>
</dbReference>
<evidence type="ECO:0000313" key="2">
    <source>
        <dbReference type="WBParaSite" id="PDA_v2.g28670.t1"/>
    </source>
</evidence>
<evidence type="ECO:0000313" key="1">
    <source>
        <dbReference type="Proteomes" id="UP000887578"/>
    </source>
</evidence>
<protein>
    <submittedName>
        <fullName evidence="2">F-box domain-containing protein</fullName>
    </submittedName>
</protein>
<proteinExistence type="predicted"/>
<dbReference type="Proteomes" id="UP000887578">
    <property type="component" value="Unplaced"/>
</dbReference>
<sequence length="220" mass="25874">MLDYYEQEQQRIYSTINLNCFLSLENFLMDEKEHQPIPLNSLRIHNSSTFKNHYEQKFSFPPTLIKYILKKASAKQLNTLFETCKQIFLLQPTPICCNLTVSNYSTYENYSRSACFLQSFKFSHFIPWELQNIFLVKSLIIEASKPVTMLQSIIGKISRCEIWLLHVMGQRVFWDELKILLESGNIEKFVFMGGYIDARYGQMVTIEDVIEMLPKAHTIK</sequence>
<reference evidence="2" key="1">
    <citation type="submission" date="2022-11" db="UniProtKB">
        <authorList>
            <consortium name="WormBaseParasite"/>
        </authorList>
    </citation>
    <scope>IDENTIFICATION</scope>
</reference>
<keyword evidence="1" id="KW-1185">Reference proteome</keyword>